<dbReference type="GO" id="GO:0005783">
    <property type="term" value="C:endoplasmic reticulum"/>
    <property type="evidence" value="ECO:0007669"/>
    <property type="project" value="UniProtKB-SubCell"/>
</dbReference>
<reference evidence="7 8" key="1">
    <citation type="journal article" date="2019" name="PLoS Biol.">
        <title>Sex chromosomes control vertical transmission of feminizing Wolbachia symbionts in an isopod.</title>
        <authorList>
            <person name="Becking T."/>
            <person name="Chebbi M.A."/>
            <person name="Giraud I."/>
            <person name="Moumen B."/>
            <person name="Laverre T."/>
            <person name="Caubet Y."/>
            <person name="Peccoud J."/>
            <person name="Gilbert C."/>
            <person name="Cordaux R."/>
        </authorList>
    </citation>
    <scope>NUCLEOTIDE SEQUENCE [LARGE SCALE GENOMIC DNA]</scope>
    <source>
        <strain evidence="7">ANa2</strain>
        <tissue evidence="7">Whole body excluding digestive tract and cuticle</tissue>
    </source>
</reference>
<sequence length="444" mass="51220">MLNSDENLFDVSNFDFWVTSPSVYKEFKKYSPKKERIPSEEEKFNEFLKSKLLESNKENLKCVSESLFSTCKSIFTSHLLTKVNQQYFLKLLANLSSEISVTDFINSTELHSWVKECSENDDPKVFLEAWKILQNIESTDNAVKYIYGVYPLIPPWKNQEDPVADVVLVHGIKGGAAYTWRQHDSCKIRPVLQQSQRRKLLSKNFEETSYQESLLNERYSWIWPLDWLSHSVSKPVRLIAIDYSSDSWYNEEDENRNCSLEELSSKIHKKLKAAGVGSRPIIWITHSMGGLIVKAIMKNESCRYNEELPCSSDIMSSTRAVIFFSVPHFGSPVASWACYLSPLVKPSRYIYDMKAGSSYLFHIHEVFSKLCEEKSIQVLTLNEAKPLPLTKNGPNVMFVPNKYGNPGIGQFYEIDASHLDVCKPTGRTDEKYRIIEEFIMRLPF</sequence>
<proteinExistence type="predicted"/>
<dbReference type="PANTHER" id="PTHR48182">
    <property type="entry name" value="PROTEIN SERAC1"/>
    <property type="match status" value="1"/>
</dbReference>
<dbReference type="GO" id="GO:0005739">
    <property type="term" value="C:mitochondrion"/>
    <property type="evidence" value="ECO:0007669"/>
    <property type="project" value="UniProtKB-SubCell"/>
</dbReference>
<dbReference type="InterPro" id="IPR029058">
    <property type="entry name" value="AB_hydrolase_fold"/>
</dbReference>
<keyword evidence="8" id="KW-1185">Reference proteome</keyword>
<comment type="caution">
    <text evidence="7">The sequence shown here is derived from an EMBL/GenBank/DDBJ whole genome shotgun (WGS) entry which is preliminary data.</text>
</comment>
<name>A0A5N5T0T0_9CRUS</name>
<dbReference type="EMBL" id="SEYY01019197">
    <property type="protein sequence ID" value="KAB7498530.1"/>
    <property type="molecule type" value="Genomic_DNA"/>
</dbReference>
<dbReference type="AlphaFoldDB" id="A0A5N5T0T0"/>
<dbReference type="SUPFAM" id="SSF53474">
    <property type="entry name" value="alpha/beta-Hydrolases"/>
    <property type="match status" value="1"/>
</dbReference>
<dbReference type="Gene3D" id="3.40.50.1820">
    <property type="entry name" value="alpha/beta hydrolase"/>
    <property type="match status" value="1"/>
</dbReference>
<evidence type="ECO:0000256" key="4">
    <source>
        <dbReference type="ARBA" id="ARBA00022824"/>
    </source>
</evidence>
<accession>A0A5N5T0T0</accession>
<evidence type="ECO:0000256" key="3">
    <source>
        <dbReference type="ARBA" id="ARBA00004370"/>
    </source>
</evidence>
<keyword evidence="4" id="KW-0256">Endoplasmic reticulum</keyword>
<organism evidence="7 8">
    <name type="scientific">Armadillidium nasatum</name>
    <dbReference type="NCBI Taxonomy" id="96803"/>
    <lineage>
        <taxon>Eukaryota</taxon>
        <taxon>Metazoa</taxon>
        <taxon>Ecdysozoa</taxon>
        <taxon>Arthropoda</taxon>
        <taxon>Crustacea</taxon>
        <taxon>Multicrustacea</taxon>
        <taxon>Malacostraca</taxon>
        <taxon>Eumalacostraca</taxon>
        <taxon>Peracarida</taxon>
        <taxon>Isopoda</taxon>
        <taxon>Oniscidea</taxon>
        <taxon>Crinocheta</taxon>
        <taxon>Armadillidiidae</taxon>
        <taxon>Armadillidium</taxon>
    </lineage>
</organism>
<dbReference type="OrthoDB" id="5086500at2759"/>
<evidence type="ECO:0000256" key="2">
    <source>
        <dbReference type="ARBA" id="ARBA00004240"/>
    </source>
</evidence>
<keyword evidence="5" id="KW-0496">Mitochondrion</keyword>
<evidence type="ECO:0000313" key="7">
    <source>
        <dbReference type="EMBL" id="KAB7498530.1"/>
    </source>
</evidence>
<gene>
    <name evidence="7" type="primary">SERAC1</name>
    <name evidence="7" type="ORF">Anas_05786</name>
</gene>
<dbReference type="InterPro" id="IPR052374">
    <property type="entry name" value="SERAC1"/>
</dbReference>
<dbReference type="PANTHER" id="PTHR48182:SF2">
    <property type="entry name" value="PROTEIN SERAC1"/>
    <property type="match status" value="1"/>
</dbReference>
<evidence type="ECO:0000256" key="1">
    <source>
        <dbReference type="ARBA" id="ARBA00004173"/>
    </source>
</evidence>
<keyword evidence="6" id="KW-0472">Membrane</keyword>
<protein>
    <submittedName>
        <fullName evidence="7">Protein SERAC1</fullName>
    </submittedName>
</protein>
<evidence type="ECO:0000313" key="8">
    <source>
        <dbReference type="Proteomes" id="UP000326759"/>
    </source>
</evidence>
<dbReference type="Proteomes" id="UP000326759">
    <property type="component" value="Unassembled WGS sequence"/>
</dbReference>
<dbReference type="GO" id="GO:0016020">
    <property type="term" value="C:membrane"/>
    <property type="evidence" value="ECO:0007669"/>
    <property type="project" value="UniProtKB-SubCell"/>
</dbReference>
<comment type="subcellular location">
    <subcellularLocation>
        <location evidence="2">Endoplasmic reticulum</location>
    </subcellularLocation>
    <subcellularLocation>
        <location evidence="3">Membrane</location>
    </subcellularLocation>
    <subcellularLocation>
        <location evidence="1">Mitochondrion</location>
    </subcellularLocation>
</comment>
<evidence type="ECO:0000256" key="6">
    <source>
        <dbReference type="ARBA" id="ARBA00023136"/>
    </source>
</evidence>
<evidence type="ECO:0000256" key="5">
    <source>
        <dbReference type="ARBA" id="ARBA00023128"/>
    </source>
</evidence>